<organism evidence="2">
    <name type="scientific">Haptolina ericina</name>
    <dbReference type="NCBI Taxonomy" id="156174"/>
    <lineage>
        <taxon>Eukaryota</taxon>
        <taxon>Haptista</taxon>
        <taxon>Haptophyta</taxon>
        <taxon>Prymnesiophyceae</taxon>
        <taxon>Prymnesiales</taxon>
        <taxon>Prymnesiaceae</taxon>
        <taxon>Haptolina</taxon>
    </lineage>
</organism>
<dbReference type="EMBL" id="HBHX01043562">
    <property type="protein sequence ID" value="CAE0123409.1"/>
    <property type="molecule type" value="Transcribed_RNA"/>
</dbReference>
<gene>
    <name evidence="2" type="ORF">HERI1096_LOCUS24111</name>
</gene>
<feature type="region of interest" description="Disordered" evidence="1">
    <location>
        <begin position="341"/>
        <end position="403"/>
    </location>
</feature>
<sequence length="403" mass="43170">MVSGASRMHDSSLLDAFAKQKGMCTIDDADLEPKRLSLQQHHELSVAVEYCVAARPSKLGSLRGSSEKYESMYDSLEMALDELRGGGVISLRKASPSEVNAAANSASRGALPPVTPVRPKSAAARLGSSVKPEDATPRIGSFEVLFTLVNCHTGHTYGPMQVHSKLQTRQWPLMQKLRQRIDMHLQHFLIKDIGHHQYHQEKERVSVALAEQRQQVQQEQLRGGVREEKDAEQGPPSPEPQPVGEEAGHAHEVGQEAAQGPEAKTVREETGQADGAGHEVGQPAKTQPEGEETGQEPGQAQEEGQGIGQEEAGQPVEGRGEGKAQEVMADLVEAQNALSVAAVPESNITSSSEVEVASVEPEEEESRTGGLAPVQSHDSASPLEPVAAPPAEPEGEELVGEHD</sequence>
<feature type="compositionally biased region" description="Low complexity" evidence="1">
    <location>
        <begin position="350"/>
        <end position="359"/>
    </location>
</feature>
<evidence type="ECO:0000256" key="1">
    <source>
        <dbReference type="SAM" id="MobiDB-lite"/>
    </source>
</evidence>
<feature type="compositionally biased region" description="Acidic residues" evidence="1">
    <location>
        <begin position="393"/>
        <end position="403"/>
    </location>
</feature>
<evidence type="ECO:0000313" key="2">
    <source>
        <dbReference type="EMBL" id="CAE0123409.1"/>
    </source>
</evidence>
<proteinExistence type="predicted"/>
<feature type="compositionally biased region" description="Low complexity" evidence="1">
    <location>
        <begin position="295"/>
        <end position="314"/>
    </location>
</feature>
<name>A0A7S3F2G6_9EUKA</name>
<reference evidence="2" key="1">
    <citation type="submission" date="2021-01" db="EMBL/GenBank/DDBJ databases">
        <authorList>
            <person name="Corre E."/>
            <person name="Pelletier E."/>
            <person name="Niang G."/>
            <person name="Scheremetjew M."/>
            <person name="Finn R."/>
            <person name="Kale V."/>
            <person name="Holt S."/>
            <person name="Cochrane G."/>
            <person name="Meng A."/>
            <person name="Brown T."/>
            <person name="Cohen L."/>
        </authorList>
    </citation>
    <scope>NUCLEOTIDE SEQUENCE</scope>
    <source>
        <strain evidence="2">CCMP281</strain>
    </source>
</reference>
<dbReference type="AlphaFoldDB" id="A0A7S3F2G6"/>
<protein>
    <submittedName>
        <fullName evidence="2">Uncharacterized protein</fullName>
    </submittedName>
</protein>
<feature type="region of interest" description="Disordered" evidence="1">
    <location>
        <begin position="212"/>
        <end position="328"/>
    </location>
</feature>
<accession>A0A7S3F2G6</accession>
<feature type="compositionally biased region" description="Low complexity" evidence="1">
    <location>
        <begin position="212"/>
        <end position="223"/>
    </location>
</feature>